<dbReference type="EMBL" id="MN738956">
    <property type="protein sequence ID" value="QHT32999.1"/>
    <property type="molecule type" value="Genomic_DNA"/>
</dbReference>
<protein>
    <submittedName>
        <fullName evidence="1">Uncharacterized protein</fullName>
    </submittedName>
</protein>
<accession>A0A6C0EXH9</accession>
<evidence type="ECO:0000313" key="1">
    <source>
        <dbReference type="EMBL" id="QHT32999.1"/>
    </source>
</evidence>
<name>A0A6C0EXH9_9ZZZZ</name>
<organism evidence="1">
    <name type="scientific">viral metagenome</name>
    <dbReference type="NCBI Taxonomy" id="1070528"/>
    <lineage>
        <taxon>unclassified sequences</taxon>
        <taxon>metagenomes</taxon>
        <taxon>organismal metagenomes</taxon>
    </lineage>
</organism>
<dbReference type="AlphaFoldDB" id="A0A6C0EXH9"/>
<proteinExistence type="predicted"/>
<reference evidence="1" key="1">
    <citation type="journal article" date="2020" name="Nature">
        <title>Giant virus diversity and host interactions through global metagenomics.</title>
        <authorList>
            <person name="Schulz F."/>
            <person name="Roux S."/>
            <person name="Paez-Espino D."/>
            <person name="Jungbluth S."/>
            <person name="Walsh D.A."/>
            <person name="Denef V.J."/>
            <person name="McMahon K.D."/>
            <person name="Konstantinidis K.T."/>
            <person name="Eloe-Fadrosh E.A."/>
            <person name="Kyrpides N.C."/>
            <person name="Woyke T."/>
        </authorList>
    </citation>
    <scope>NUCLEOTIDE SEQUENCE</scope>
    <source>
        <strain evidence="1">GVMAG-M-3300009161-34</strain>
    </source>
</reference>
<sequence>MFLSSCPPTPPSTPFPEQTSLYFGWYSPALQQLRLSNPTYHTFRGKSIMGPPYTYWYQGDKRVLVTEITHTSIPTARQVKNGDIYMGPVDKYCCRSYMRLSEAT</sequence>